<reference evidence="2" key="3">
    <citation type="submission" date="2024-02" db="UniProtKB">
        <authorList>
            <consortium name="WormBaseParasite"/>
        </authorList>
    </citation>
    <scope>IDENTIFICATION</scope>
    <source>
        <strain evidence="2">pt0022</strain>
    </source>
</reference>
<dbReference type="Proteomes" id="UP000093561">
    <property type="component" value="Unassembled WGS sequence"/>
</dbReference>
<sequence length="63" mass="7109">MRSSSAKVYNLLHKFFKGAKSTNTGIFPETEQRFSSSLGTKIINDKSSQFSATNYPIEFDKIN</sequence>
<reference evidence="1" key="1">
    <citation type="submission" date="2015-03" db="EMBL/GenBank/DDBJ databases">
        <title>Wuchereria bancrofti Genome Sequencing Papua New Guinea Strain.</title>
        <authorList>
            <person name="Small S.T."/>
            <person name="Serre D."/>
            <person name="Zimmerman P.A."/>
        </authorList>
    </citation>
    <scope>NUCLEOTIDE SEQUENCE [LARGE SCALE GENOMIC DNA]</scope>
    <source>
        <strain evidence="1">pt0022</strain>
    </source>
</reference>
<reference evidence="1" key="2">
    <citation type="journal article" date="2016" name="Mol. Ecol.">
        <title>Population genomics of the filarial nematode parasite Wuchereria bancrofti from mosquitoes.</title>
        <authorList>
            <person name="Small S.T."/>
            <person name="Reimer L.J."/>
            <person name="Tisch D.J."/>
            <person name="King C.L."/>
            <person name="Christensen B.M."/>
            <person name="Siba P.M."/>
            <person name="Kazura J.W."/>
            <person name="Serre D."/>
            <person name="Zimmerman P.A."/>
        </authorList>
    </citation>
    <scope>NUCLEOTIDE SEQUENCE</scope>
    <source>
        <strain evidence="1">pt0022</strain>
    </source>
</reference>
<accession>A0AAF5Q5Q0</accession>
<evidence type="ECO:0000313" key="2">
    <source>
        <dbReference type="WBParaSite" id="mrna-Wban_10460"/>
    </source>
</evidence>
<evidence type="ECO:0000313" key="1">
    <source>
        <dbReference type="Proteomes" id="UP000093561"/>
    </source>
</evidence>
<name>A0AAF5Q5Q0_WUCBA</name>
<proteinExistence type="predicted"/>
<dbReference type="AlphaFoldDB" id="A0AAF5Q5Q0"/>
<protein>
    <submittedName>
        <fullName evidence="2">Uncharacterized protein</fullName>
    </submittedName>
</protein>
<organism evidence="1 2">
    <name type="scientific">Wuchereria bancrofti</name>
    <dbReference type="NCBI Taxonomy" id="6293"/>
    <lineage>
        <taxon>Eukaryota</taxon>
        <taxon>Metazoa</taxon>
        <taxon>Ecdysozoa</taxon>
        <taxon>Nematoda</taxon>
        <taxon>Chromadorea</taxon>
        <taxon>Rhabditida</taxon>
        <taxon>Spirurina</taxon>
        <taxon>Spiruromorpha</taxon>
        <taxon>Filarioidea</taxon>
        <taxon>Onchocercidae</taxon>
        <taxon>Wuchereria</taxon>
    </lineage>
</organism>
<dbReference type="WBParaSite" id="mrna-Wban_10460">
    <property type="protein sequence ID" value="mrna-Wban_10460"/>
    <property type="gene ID" value="Wban_10460"/>
</dbReference>